<dbReference type="STRING" id="9009.A0A226MP31"/>
<protein>
    <recommendedName>
        <fullName evidence="3">Meiosis inhibitor protein 1</fullName>
    </recommendedName>
</protein>
<comment type="caution">
    <text evidence="1">The sequence shown here is derived from an EMBL/GenBank/DDBJ whole genome shotgun (WGS) entry which is preliminary data.</text>
</comment>
<dbReference type="SUPFAM" id="SSF48371">
    <property type="entry name" value="ARM repeat"/>
    <property type="match status" value="1"/>
</dbReference>
<reference evidence="1 2" key="1">
    <citation type="submission" date="2016-07" db="EMBL/GenBank/DDBJ databases">
        <title>Disparate Historic Effective Population Sizes Predicted by Modern Levels of Genome Diversity for the Scaled Quail (Callipepla squamata) and the Northern Bobwhite (Colinus virginianus): Inferences from First and Second Generation Draft Genome Assemblies for Sympatric New World Quail.</title>
        <authorList>
            <person name="Oldeschulte D.L."/>
            <person name="Halley Y.A."/>
            <person name="Bhattarai E.K."/>
            <person name="Brashear W.A."/>
            <person name="Hill J."/>
            <person name="Metz R.P."/>
            <person name="Johnson C.D."/>
            <person name="Rollins D."/>
            <person name="Peterson M.J."/>
            <person name="Bickhart D.M."/>
            <person name="Decker J.E."/>
            <person name="Seabury C.M."/>
        </authorList>
    </citation>
    <scope>NUCLEOTIDE SEQUENCE [LARGE SCALE GENOMIC DNA]</scope>
    <source>
        <strain evidence="1 2">Texas</strain>
        <tissue evidence="1">Leg muscle</tissue>
    </source>
</reference>
<dbReference type="PANTHER" id="PTHR12044:SF14">
    <property type="entry name" value="MEIOTIC DOUBLE-STRANDED BREAK FORMATION PROTEIN 1"/>
    <property type="match status" value="1"/>
</dbReference>
<dbReference type="InterPro" id="IPR016024">
    <property type="entry name" value="ARM-type_fold"/>
</dbReference>
<evidence type="ECO:0008006" key="3">
    <source>
        <dbReference type="Google" id="ProtNLM"/>
    </source>
</evidence>
<name>A0A226MP31_CALSU</name>
<dbReference type="Proteomes" id="UP000198323">
    <property type="component" value="Unassembled WGS sequence"/>
</dbReference>
<sequence length="797" mass="90032">MSIMILTCAPLFSGLLKELLKSDHFVSILMNNSKQEESENSDFLEGENPLPLILKKLLLTRDEMLQAASSHCMAAVLVHSPSRYAPAFIHADVPEFLFECLMCNSEILIWSVYCSLLLLTEERLFFSKCHTVYGIESLVRSLQGVLQLNNVELHKQGLLLFTEILKRQPVEIILFTNRGVCIDAIDVLMKTVDCPVLEVVVEAVKAVAAILRKEHLSSPPVPYEKLQKLLEAVLKQCVDLSPPRSSNKHAVSQEILCSLVVPRRTGMILLAQHVESEECSSLLWYLLCIYRLAVELQSDPMAQENAFTAPCSESKETLNNFSEFLLRICDSVCIPMVMSYLERAVSSSVMEVFISALNTLFTVVPNMRNKFSKKLASSCFIRLTLELKARFCSVQSLFATTNTASYSSYTLPIPLETGEPRAYQASGCVAITYTNQWRSLCIIKRILDSLPDLSLVYVHCPLLLKFFLHYPELMGRFGHQVLQLWFSWEDCNHLENEEAIFGTSDQLNSSNPLLPILKSNSSILLILLDLVRSSSVVVAQKVLITLRTFLERNEDVFVCDLLRNQFLQILQQLLVESSSASLQANRNLPILLNLLFLVQLRSKGMRELDSTDFKLLHQVSIVQFLRAIMRQNFSSSLVTVVQNTDQGAMQPQPSSLEDAALHPLTVQQVFSLVVSLQNLLVHLYLQKDLLLSQAVVACLETLLEYLFVKNQDVALHVASQPWHRFLLLTLLNGSQKSVLQPEILRLMTLFLKYQSSNIISQKEIGQILQEVAEANLLELPETTSRALHLFLCQVRKQ</sequence>
<dbReference type="EMBL" id="MCFN01000581">
    <property type="protein sequence ID" value="OXB57032.1"/>
    <property type="molecule type" value="Genomic_DNA"/>
</dbReference>
<organism evidence="1 2">
    <name type="scientific">Callipepla squamata</name>
    <name type="common">Scaled quail</name>
    <dbReference type="NCBI Taxonomy" id="9009"/>
    <lineage>
        <taxon>Eukaryota</taxon>
        <taxon>Metazoa</taxon>
        <taxon>Chordata</taxon>
        <taxon>Craniata</taxon>
        <taxon>Vertebrata</taxon>
        <taxon>Euteleostomi</taxon>
        <taxon>Archelosauria</taxon>
        <taxon>Archosauria</taxon>
        <taxon>Dinosauria</taxon>
        <taxon>Saurischia</taxon>
        <taxon>Theropoda</taxon>
        <taxon>Coelurosauria</taxon>
        <taxon>Aves</taxon>
        <taxon>Neognathae</taxon>
        <taxon>Galloanserae</taxon>
        <taxon>Galliformes</taxon>
        <taxon>Odontophoridae</taxon>
        <taxon>Callipepla</taxon>
    </lineage>
</organism>
<proteinExistence type="predicted"/>
<dbReference type="OrthoDB" id="10015792at2759"/>
<accession>A0A226MP31</accession>
<dbReference type="AlphaFoldDB" id="A0A226MP31"/>
<keyword evidence="2" id="KW-1185">Reference proteome</keyword>
<evidence type="ECO:0000313" key="2">
    <source>
        <dbReference type="Proteomes" id="UP000198323"/>
    </source>
</evidence>
<gene>
    <name evidence="1" type="ORF">ASZ78_000601</name>
</gene>
<evidence type="ECO:0000313" key="1">
    <source>
        <dbReference type="EMBL" id="OXB57032.1"/>
    </source>
</evidence>
<dbReference type="InterPro" id="IPR052133">
    <property type="entry name" value="Immune_Signaling-Apoptosis_Reg"/>
</dbReference>
<dbReference type="PANTHER" id="PTHR12044">
    <property type="entry name" value="BCL2 INTERACTING MEDIATOR OF CELL DEATH"/>
    <property type="match status" value="1"/>
</dbReference>
<dbReference type="GO" id="GO:0007127">
    <property type="term" value="P:meiosis I"/>
    <property type="evidence" value="ECO:0007669"/>
    <property type="project" value="TreeGrafter"/>
</dbReference>